<dbReference type="EMBL" id="CP009285">
    <property type="protein sequence ID" value="AIQ58142.1"/>
    <property type="molecule type" value="Genomic_DNA"/>
</dbReference>
<proteinExistence type="predicted"/>
<organism evidence="1 2">
    <name type="scientific">Paenibacillus borealis</name>
    <dbReference type="NCBI Taxonomy" id="160799"/>
    <lineage>
        <taxon>Bacteria</taxon>
        <taxon>Bacillati</taxon>
        <taxon>Bacillota</taxon>
        <taxon>Bacilli</taxon>
        <taxon>Bacillales</taxon>
        <taxon>Paenibacillaceae</taxon>
        <taxon>Paenibacillus</taxon>
    </lineage>
</organism>
<gene>
    <name evidence="1" type="ORF">PBOR_15295</name>
</gene>
<dbReference type="Proteomes" id="UP000029518">
    <property type="component" value="Chromosome"/>
</dbReference>
<dbReference type="AlphaFoldDB" id="A0A089LBD1"/>
<keyword evidence="2" id="KW-1185">Reference proteome</keyword>
<name>A0A089LBD1_PAEBO</name>
<evidence type="ECO:0000313" key="2">
    <source>
        <dbReference type="Proteomes" id="UP000029518"/>
    </source>
</evidence>
<sequence>MKQVSILLKSAYSALFKPYTITYDKPITKKYLEHKVKGTLFFMNITLPAKVKVITPAKIYELEISK</sequence>
<evidence type="ECO:0000313" key="1">
    <source>
        <dbReference type="EMBL" id="AIQ58142.1"/>
    </source>
</evidence>
<accession>A0A089LBD1</accession>
<protein>
    <submittedName>
        <fullName evidence="1">Uncharacterized protein</fullName>
    </submittedName>
</protein>
<reference evidence="1" key="1">
    <citation type="submission" date="2014-08" db="EMBL/GenBank/DDBJ databases">
        <title>Comparative genomics of the Paenibacillus odorifer group.</title>
        <authorList>
            <person name="den Bakker H.C."/>
            <person name="Tsai Y.-C.Y.-C."/>
            <person name="Martin N."/>
            <person name="Korlach J."/>
            <person name="Wiedmann M."/>
        </authorList>
    </citation>
    <scope>NUCLEOTIDE SEQUENCE [LARGE SCALE GENOMIC DNA]</scope>
    <source>
        <strain evidence="1">DSM 13188</strain>
    </source>
</reference>
<dbReference type="HOGENOM" id="CLU_2827030_0_0_9"/>
<dbReference type="KEGG" id="pbd:PBOR_15295"/>